<accession>A0A542YLU1</accession>
<organism evidence="1 2">
    <name type="scientific">Ornithinicoccus hortensis</name>
    <dbReference type="NCBI Taxonomy" id="82346"/>
    <lineage>
        <taxon>Bacteria</taxon>
        <taxon>Bacillati</taxon>
        <taxon>Actinomycetota</taxon>
        <taxon>Actinomycetes</taxon>
        <taxon>Micrococcales</taxon>
        <taxon>Intrasporangiaceae</taxon>
        <taxon>Ornithinicoccus</taxon>
    </lineage>
</organism>
<dbReference type="InterPro" id="IPR050583">
    <property type="entry name" value="Mycobacterial_A85_antigen"/>
</dbReference>
<gene>
    <name evidence="1" type="ORF">FB467_0108</name>
</gene>
<sequence length="248" mass="27639">MEREQAEIYGEGLDRPGTVIRYGHYGRPVMAFPSEAGRAWDYENNGMVDAVSDLVEAGRIKIYAVDSFDASSWSNYGLPTEERARRHTAYENWIVNHVVPTIGADSPGHQGIVTTGCSMGAYHAVNFALKRPDLFPVGIGLSGNYDPTSWRSWGEIGQATYFNNPTAYLANAHGDHLAYLRQAVQVLLVVGQGPFEVHPTRSLPGAHQLAEVLRAKGVPHQLDVWGHDSAHDWPWWRKQIAHHLPRFC</sequence>
<dbReference type="EMBL" id="VFOP01000001">
    <property type="protein sequence ID" value="TQL49043.1"/>
    <property type="molecule type" value="Genomic_DNA"/>
</dbReference>
<evidence type="ECO:0000313" key="2">
    <source>
        <dbReference type="Proteomes" id="UP000319516"/>
    </source>
</evidence>
<dbReference type="InterPro" id="IPR000801">
    <property type="entry name" value="Esterase-like"/>
</dbReference>
<dbReference type="InterPro" id="IPR029058">
    <property type="entry name" value="AB_hydrolase_fold"/>
</dbReference>
<dbReference type="OrthoDB" id="9775130at2"/>
<dbReference type="Proteomes" id="UP000319516">
    <property type="component" value="Unassembled WGS sequence"/>
</dbReference>
<name>A0A542YLU1_9MICO</name>
<dbReference type="PANTHER" id="PTHR48098:SF3">
    <property type="entry name" value="IRON(III) ENTEROBACTIN ESTERASE"/>
    <property type="match status" value="1"/>
</dbReference>
<dbReference type="AlphaFoldDB" id="A0A542YLU1"/>
<proteinExistence type="predicted"/>
<keyword evidence="2" id="KW-1185">Reference proteome</keyword>
<protein>
    <submittedName>
        <fullName evidence="1">Esterase/lipase superfamily enzyme</fullName>
    </submittedName>
</protein>
<reference evidence="1 2" key="1">
    <citation type="submission" date="2019-06" db="EMBL/GenBank/DDBJ databases">
        <title>Sequencing the genomes of 1000 actinobacteria strains.</title>
        <authorList>
            <person name="Klenk H.-P."/>
        </authorList>
    </citation>
    <scope>NUCLEOTIDE SEQUENCE [LARGE SCALE GENOMIC DNA]</scope>
    <source>
        <strain evidence="1 2">DSM 12335</strain>
    </source>
</reference>
<dbReference type="RefSeq" id="WP_141783352.1">
    <property type="nucleotide sequence ID" value="NZ_BAAAIK010000008.1"/>
</dbReference>
<dbReference type="Pfam" id="PF00756">
    <property type="entry name" value="Esterase"/>
    <property type="match status" value="1"/>
</dbReference>
<evidence type="ECO:0000313" key="1">
    <source>
        <dbReference type="EMBL" id="TQL49043.1"/>
    </source>
</evidence>
<dbReference type="PANTHER" id="PTHR48098">
    <property type="entry name" value="ENTEROCHELIN ESTERASE-RELATED"/>
    <property type="match status" value="1"/>
</dbReference>
<dbReference type="Gene3D" id="3.40.50.1820">
    <property type="entry name" value="alpha/beta hydrolase"/>
    <property type="match status" value="1"/>
</dbReference>
<dbReference type="SUPFAM" id="SSF53474">
    <property type="entry name" value="alpha/beta-Hydrolases"/>
    <property type="match status" value="1"/>
</dbReference>
<comment type="caution">
    <text evidence="1">The sequence shown here is derived from an EMBL/GenBank/DDBJ whole genome shotgun (WGS) entry which is preliminary data.</text>
</comment>